<protein>
    <submittedName>
        <fullName evidence="1">Uncharacterized protein</fullName>
    </submittedName>
</protein>
<proteinExistence type="predicted"/>
<name>A0ACC2HG12_DALPE</name>
<accession>A0ACC2HG12</accession>
<dbReference type="Proteomes" id="UP001157502">
    <property type="component" value="Chromosome 3"/>
</dbReference>
<reference evidence="1" key="1">
    <citation type="submission" date="2021-05" db="EMBL/GenBank/DDBJ databases">
        <authorList>
            <person name="Pan Q."/>
            <person name="Jouanno E."/>
            <person name="Zahm M."/>
            <person name="Klopp C."/>
            <person name="Cabau C."/>
            <person name="Louis A."/>
            <person name="Berthelot C."/>
            <person name="Parey E."/>
            <person name="Roest Crollius H."/>
            <person name="Montfort J."/>
            <person name="Robinson-Rechavi M."/>
            <person name="Bouchez O."/>
            <person name="Lampietro C."/>
            <person name="Lopez Roques C."/>
            <person name="Donnadieu C."/>
            <person name="Postlethwait J."/>
            <person name="Bobe J."/>
            <person name="Dillon D."/>
            <person name="Chandos A."/>
            <person name="von Hippel F."/>
            <person name="Guiguen Y."/>
        </authorList>
    </citation>
    <scope>NUCLEOTIDE SEQUENCE</scope>
    <source>
        <strain evidence="1">YG-Jan2019</strain>
    </source>
</reference>
<evidence type="ECO:0000313" key="1">
    <source>
        <dbReference type="EMBL" id="KAJ8014438.1"/>
    </source>
</evidence>
<keyword evidence="2" id="KW-1185">Reference proteome</keyword>
<evidence type="ECO:0000313" key="2">
    <source>
        <dbReference type="Proteomes" id="UP001157502"/>
    </source>
</evidence>
<sequence>MFLLFPPKTALFDRKKDRKMLQLWRLSLRVTSLRELSRLDSRSIGPELSIGLRCPVSETNPVLAAACPSPPLDCGRHVCSHTVSLRCFLHVTL</sequence>
<comment type="caution">
    <text evidence="1">The sequence shown here is derived from an EMBL/GenBank/DDBJ whole genome shotgun (WGS) entry which is preliminary data.</text>
</comment>
<dbReference type="EMBL" id="CM055730">
    <property type="protein sequence ID" value="KAJ8014438.1"/>
    <property type="molecule type" value="Genomic_DNA"/>
</dbReference>
<organism evidence="1 2">
    <name type="scientific">Dallia pectoralis</name>
    <name type="common">Alaska blackfish</name>
    <dbReference type="NCBI Taxonomy" id="75939"/>
    <lineage>
        <taxon>Eukaryota</taxon>
        <taxon>Metazoa</taxon>
        <taxon>Chordata</taxon>
        <taxon>Craniata</taxon>
        <taxon>Vertebrata</taxon>
        <taxon>Euteleostomi</taxon>
        <taxon>Actinopterygii</taxon>
        <taxon>Neopterygii</taxon>
        <taxon>Teleostei</taxon>
        <taxon>Protacanthopterygii</taxon>
        <taxon>Esociformes</taxon>
        <taxon>Umbridae</taxon>
        <taxon>Dallia</taxon>
    </lineage>
</organism>
<gene>
    <name evidence="1" type="ORF">DPEC_G00040220</name>
</gene>